<name>A0ACC2N5U2_9HYME</name>
<comment type="caution">
    <text evidence="1">The sequence shown here is derived from an EMBL/GenBank/DDBJ whole genome shotgun (WGS) entry which is preliminary data.</text>
</comment>
<organism evidence="1 2">
    <name type="scientific">Eretmocerus hayati</name>
    <dbReference type="NCBI Taxonomy" id="131215"/>
    <lineage>
        <taxon>Eukaryota</taxon>
        <taxon>Metazoa</taxon>
        <taxon>Ecdysozoa</taxon>
        <taxon>Arthropoda</taxon>
        <taxon>Hexapoda</taxon>
        <taxon>Insecta</taxon>
        <taxon>Pterygota</taxon>
        <taxon>Neoptera</taxon>
        <taxon>Endopterygota</taxon>
        <taxon>Hymenoptera</taxon>
        <taxon>Apocrita</taxon>
        <taxon>Proctotrupomorpha</taxon>
        <taxon>Chalcidoidea</taxon>
        <taxon>Aphelinidae</taxon>
        <taxon>Aphelininae</taxon>
        <taxon>Eretmocerus</taxon>
    </lineage>
</organism>
<dbReference type="Proteomes" id="UP001239111">
    <property type="component" value="Chromosome 4"/>
</dbReference>
<protein>
    <submittedName>
        <fullName evidence="1">Uncharacterized protein</fullName>
    </submittedName>
</protein>
<proteinExistence type="predicted"/>
<dbReference type="EMBL" id="CM056744">
    <property type="protein sequence ID" value="KAJ8666545.1"/>
    <property type="molecule type" value="Genomic_DNA"/>
</dbReference>
<gene>
    <name evidence="1" type="ORF">QAD02_008207</name>
</gene>
<keyword evidence="2" id="KW-1185">Reference proteome</keyword>
<reference evidence="1" key="1">
    <citation type="submission" date="2023-04" db="EMBL/GenBank/DDBJ databases">
        <title>A chromosome-level genome assembly of the parasitoid wasp Eretmocerus hayati.</title>
        <authorList>
            <person name="Zhong Y."/>
            <person name="Liu S."/>
            <person name="Liu Y."/>
        </authorList>
    </citation>
    <scope>NUCLEOTIDE SEQUENCE</scope>
    <source>
        <strain evidence="1">ZJU_SS_LIU_2023</strain>
    </source>
</reference>
<sequence length="467" mass="52857">MSVAEKQLKESLLAQTKENESLKRKLQAQEDAMANFSPDEDDWTMWSEQLTQYFRANRIAPEMQVSTLLVLLGSKAYRLLRSLCTPDDPAISLLQDLFAKMKEHLARTPNTIMERYKFRQCKQREGQGIKAYLAELKQLSTFCGFRELLAENLRDQFVWGISGKKIRTRLLEKKGLTYQVAIDTAAAMETADRDAARILSSAAGNPATSAMTTEAANVNTSLNYHATCHKCGKIGHVQAICRTKGRVVNDIKQNDRRTDSSEKQNFVEENEEELSTRFDRLCHLRASEKSLKIGASVDDEPIFIELNVQRELMKFEIDTGSPITAITERTLKNSNALQKLGMKKTPRTFETFHEQKIIPVGILDVRVHFRGNQYVLELFVLPGNLATSVTGRKWLRTLDLIDTDSGNIAIHNIQSVNGNSNYLVKEFPEVFSSSLGLYMGKKCSLQLKPDAIPKFCKPRPVPYALRE</sequence>
<accession>A0ACC2N5U2</accession>
<evidence type="ECO:0000313" key="1">
    <source>
        <dbReference type="EMBL" id="KAJ8666545.1"/>
    </source>
</evidence>
<evidence type="ECO:0000313" key="2">
    <source>
        <dbReference type="Proteomes" id="UP001239111"/>
    </source>
</evidence>